<feature type="transmembrane region" description="Helical" evidence="8">
    <location>
        <begin position="12"/>
        <end position="30"/>
    </location>
</feature>
<feature type="transmembrane region" description="Helical" evidence="8">
    <location>
        <begin position="66"/>
        <end position="88"/>
    </location>
</feature>
<dbReference type="EMBL" id="AP025591">
    <property type="protein sequence ID" value="BDG04731.1"/>
    <property type="molecule type" value="Genomic_DNA"/>
</dbReference>
<keyword evidence="3" id="KW-0813">Transport</keyword>
<evidence type="ECO:0000256" key="1">
    <source>
        <dbReference type="ARBA" id="ARBA00004651"/>
    </source>
</evidence>
<sequence length="381" mass="39626">MPVTEPAAQRDLARITLSILGIGVLIVGSFRVLLPFLGALLWATMIVVATWPLMRRAQARLGGHRGVAVAVMTVVLLLVLFVPLYLALATLIEQSGRVADLARTMPELRVPPPPAWVDALPLVGHKAAARWDALAALSQEELARRVAPYLGTALTWFAAKAGGFASLVIHFLLTVVISAILFAKGEGAAEALRRFFRRLAGERGEAIVELSGKAIRAVALGIVVTAAVQTALAGIGLVALGVPFAGLITAVVLVFCIAQVGPLLPLVPCVIWLYATGSPGRGTVLLVITIVTQTIDNVLRPVLIKRGADLSLLLIFPGVIGGLLWLGVIGLFVGPVILAVTVNLLQSWISSGLGEAMPTGAPAIDAGPAVARGAGKITSSV</sequence>
<feature type="transmembrane region" description="Helical" evidence="8">
    <location>
        <begin position="217"/>
        <end position="241"/>
    </location>
</feature>
<keyword evidence="7 8" id="KW-0472">Membrane</keyword>
<feature type="transmembrane region" description="Helical" evidence="8">
    <location>
        <begin position="247"/>
        <end position="275"/>
    </location>
</feature>
<gene>
    <name evidence="9" type="ORF">AMOR_37270</name>
</gene>
<organism evidence="9 10">
    <name type="scientific">Anaeromyxobacter oryzae</name>
    <dbReference type="NCBI Taxonomy" id="2918170"/>
    <lineage>
        <taxon>Bacteria</taxon>
        <taxon>Pseudomonadati</taxon>
        <taxon>Myxococcota</taxon>
        <taxon>Myxococcia</taxon>
        <taxon>Myxococcales</taxon>
        <taxon>Cystobacterineae</taxon>
        <taxon>Anaeromyxobacteraceae</taxon>
        <taxon>Anaeromyxobacter</taxon>
    </lineage>
</organism>
<accession>A0ABM7WZ29</accession>
<dbReference type="InterPro" id="IPR002549">
    <property type="entry name" value="AI-2E-like"/>
</dbReference>
<dbReference type="PANTHER" id="PTHR21716:SF67">
    <property type="entry name" value="TRANSPORT PROTEIN YDIK-RELATED"/>
    <property type="match status" value="1"/>
</dbReference>
<keyword evidence="6 8" id="KW-1133">Transmembrane helix</keyword>
<comment type="similarity">
    <text evidence="2">Belongs to the autoinducer-2 exporter (AI-2E) (TC 2.A.86) family.</text>
</comment>
<dbReference type="PANTHER" id="PTHR21716">
    <property type="entry name" value="TRANSMEMBRANE PROTEIN"/>
    <property type="match status" value="1"/>
</dbReference>
<keyword evidence="4" id="KW-1003">Cell membrane</keyword>
<feature type="transmembrane region" description="Helical" evidence="8">
    <location>
        <begin position="164"/>
        <end position="183"/>
    </location>
</feature>
<evidence type="ECO:0000256" key="8">
    <source>
        <dbReference type="SAM" id="Phobius"/>
    </source>
</evidence>
<comment type="subcellular location">
    <subcellularLocation>
        <location evidence="1">Cell membrane</location>
        <topology evidence="1">Multi-pass membrane protein</topology>
    </subcellularLocation>
</comment>
<evidence type="ECO:0000256" key="2">
    <source>
        <dbReference type="ARBA" id="ARBA00009773"/>
    </source>
</evidence>
<reference evidence="10" key="1">
    <citation type="journal article" date="2022" name="Int. J. Syst. Evol. Microbiol.">
        <title>Anaeromyxobacter oryzae sp. nov., Anaeromyxobacter diazotrophicus sp. nov. and Anaeromyxobacter paludicola sp. nov., isolated from paddy soils.</title>
        <authorList>
            <person name="Itoh H."/>
            <person name="Xu Z."/>
            <person name="Mise K."/>
            <person name="Masuda Y."/>
            <person name="Ushijima N."/>
            <person name="Hayakawa C."/>
            <person name="Shiratori Y."/>
            <person name="Senoo K."/>
        </authorList>
    </citation>
    <scope>NUCLEOTIDE SEQUENCE [LARGE SCALE GENOMIC DNA]</scope>
    <source>
        <strain evidence="10">Red232</strain>
    </source>
</reference>
<protein>
    <submittedName>
        <fullName evidence="9">Membrane protein</fullName>
    </submittedName>
</protein>
<feature type="transmembrane region" description="Helical" evidence="8">
    <location>
        <begin position="36"/>
        <end position="54"/>
    </location>
</feature>
<evidence type="ECO:0000313" key="9">
    <source>
        <dbReference type="EMBL" id="BDG04731.1"/>
    </source>
</evidence>
<dbReference type="NCBIfam" id="NF008216">
    <property type="entry name" value="PRK10983.1"/>
    <property type="match status" value="1"/>
</dbReference>
<evidence type="ECO:0000256" key="4">
    <source>
        <dbReference type="ARBA" id="ARBA00022475"/>
    </source>
</evidence>
<evidence type="ECO:0000256" key="6">
    <source>
        <dbReference type="ARBA" id="ARBA00022989"/>
    </source>
</evidence>
<evidence type="ECO:0000256" key="7">
    <source>
        <dbReference type="ARBA" id="ARBA00023136"/>
    </source>
</evidence>
<evidence type="ECO:0000256" key="5">
    <source>
        <dbReference type="ARBA" id="ARBA00022692"/>
    </source>
</evidence>
<dbReference type="Proteomes" id="UP001162891">
    <property type="component" value="Chromosome"/>
</dbReference>
<evidence type="ECO:0000313" key="10">
    <source>
        <dbReference type="Proteomes" id="UP001162891"/>
    </source>
</evidence>
<keyword evidence="10" id="KW-1185">Reference proteome</keyword>
<dbReference type="Pfam" id="PF01594">
    <property type="entry name" value="AI-2E_transport"/>
    <property type="match status" value="1"/>
</dbReference>
<evidence type="ECO:0000256" key="3">
    <source>
        <dbReference type="ARBA" id="ARBA00022448"/>
    </source>
</evidence>
<name>A0ABM7WZ29_9BACT</name>
<proteinExistence type="inferred from homology"/>
<dbReference type="RefSeq" id="WP_248353198.1">
    <property type="nucleotide sequence ID" value="NZ_AP025591.1"/>
</dbReference>
<feature type="transmembrane region" description="Helical" evidence="8">
    <location>
        <begin position="323"/>
        <end position="345"/>
    </location>
</feature>
<keyword evidence="5 8" id="KW-0812">Transmembrane</keyword>